<dbReference type="EMBL" id="JAUYZG010000005">
    <property type="protein sequence ID" value="KAK2907341.1"/>
    <property type="molecule type" value="Genomic_DNA"/>
</dbReference>
<evidence type="ECO:0000313" key="2">
    <source>
        <dbReference type="Proteomes" id="UP001187343"/>
    </source>
</evidence>
<organism evidence="1 2">
    <name type="scientific">Cirrhinus molitorella</name>
    <name type="common">mud carp</name>
    <dbReference type="NCBI Taxonomy" id="172907"/>
    <lineage>
        <taxon>Eukaryota</taxon>
        <taxon>Metazoa</taxon>
        <taxon>Chordata</taxon>
        <taxon>Craniata</taxon>
        <taxon>Vertebrata</taxon>
        <taxon>Euteleostomi</taxon>
        <taxon>Actinopterygii</taxon>
        <taxon>Neopterygii</taxon>
        <taxon>Teleostei</taxon>
        <taxon>Ostariophysi</taxon>
        <taxon>Cypriniformes</taxon>
        <taxon>Cyprinidae</taxon>
        <taxon>Labeoninae</taxon>
        <taxon>Labeonini</taxon>
        <taxon>Cirrhinus</taxon>
    </lineage>
</organism>
<evidence type="ECO:0000313" key="1">
    <source>
        <dbReference type="EMBL" id="KAK2907341.1"/>
    </source>
</evidence>
<dbReference type="Proteomes" id="UP001187343">
    <property type="component" value="Unassembled WGS sequence"/>
</dbReference>
<sequence>MTIGCAAEVRGADWLSNTAIQRNERPIFQNSPKVASLQHCVNMPRKGRRSQAQKLRWTKVDLRGQTSISKGVAQVYDRQQSEDGDNTSRILSVQASHSQSDASCRKSLETIAVLSKTGCDSAIYHPKLSV</sequence>
<proteinExistence type="predicted"/>
<name>A0AA88Q1W1_9TELE</name>
<keyword evidence="2" id="KW-1185">Reference proteome</keyword>
<dbReference type="AlphaFoldDB" id="A0AA88Q1W1"/>
<comment type="caution">
    <text evidence="1">The sequence shown here is derived from an EMBL/GenBank/DDBJ whole genome shotgun (WGS) entry which is preliminary data.</text>
</comment>
<accession>A0AA88Q1W1</accession>
<protein>
    <submittedName>
        <fullName evidence="1">Uncharacterized protein</fullName>
    </submittedName>
</protein>
<reference evidence="1" key="1">
    <citation type="submission" date="2023-08" db="EMBL/GenBank/DDBJ databases">
        <title>Chromosome-level Genome Assembly of mud carp (Cirrhinus molitorella).</title>
        <authorList>
            <person name="Liu H."/>
        </authorList>
    </citation>
    <scope>NUCLEOTIDE SEQUENCE</scope>
    <source>
        <strain evidence="1">Prfri</strain>
        <tissue evidence="1">Muscle</tissue>
    </source>
</reference>
<gene>
    <name evidence="1" type="ORF">Q8A67_006326</name>
</gene>